<comment type="caution">
    <text evidence="2">The sequence shown here is derived from an EMBL/GenBank/DDBJ whole genome shotgun (WGS) entry which is preliminary data.</text>
</comment>
<keyword evidence="3" id="KW-1185">Reference proteome</keyword>
<evidence type="ECO:0000313" key="3">
    <source>
        <dbReference type="Proteomes" id="UP000282211"/>
    </source>
</evidence>
<gene>
    <name evidence="2" type="ORF">DES40_1734</name>
</gene>
<dbReference type="Proteomes" id="UP000282211">
    <property type="component" value="Unassembled WGS sequence"/>
</dbReference>
<organism evidence="2 3">
    <name type="scientific">Litorimonas taeanensis</name>
    <dbReference type="NCBI Taxonomy" id="568099"/>
    <lineage>
        <taxon>Bacteria</taxon>
        <taxon>Pseudomonadati</taxon>
        <taxon>Pseudomonadota</taxon>
        <taxon>Alphaproteobacteria</taxon>
        <taxon>Maricaulales</taxon>
        <taxon>Robiginitomaculaceae</taxon>
    </lineage>
</organism>
<dbReference type="InParanoid" id="A0A420WDA0"/>
<dbReference type="EMBL" id="RBII01000002">
    <property type="protein sequence ID" value="RKQ68958.1"/>
    <property type="molecule type" value="Genomic_DNA"/>
</dbReference>
<reference evidence="2 3" key="1">
    <citation type="submission" date="2018-10" db="EMBL/GenBank/DDBJ databases">
        <title>Genomic Encyclopedia of Type Strains, Phase IV (KMG-IV): sequencing the most valuable type-strain genomes for metagenomic binning, comparative biology and taxonomic classification.</title>
        <authorList>
            <person name="Goeker M."/>
        </authorList>
    </citation>
    <scope>NUCLEOTIDE SEQUENCE [LARGE SCALE GENOMIC DNA]</scope>
    <source>
        <strain evidence="2 3">DSM 22008</strain>
    </source>
</reference>
<protein>
    <submittedName>
        <fullName evidence="2">Uncharacterized protein</fullName>
    </submittedName>
</protein>
<dbReference type="RefSeq" id="WP_121100807.1">
    <property type="nucleotide sequence ID" value="NZ_RBII01000002.1"/>
</dbReference>
<feature type="region of interest" description="Disordered" evidence="1">
    <location>
        <begin position="1"/>
        <end position="24"/>
    </location>
</feature>
<sequence length="202" mass="21341">MGKTVKTERDEVKGKLSGLPRSGPTVERIVGSGSLVSVSRFGTVRLTESLPTTLVRMRAKGSLSDADLKAAAWLIAVHDRGFGSTMRSVKYEERTSGGGGAGADRAMAARVQAQENWEWAMGMLIPEVRQAVVAVVINGATLTGIDGFIGAYSKAEARRMVGGAFLRLGLSHLAVQLGLTSPPKAMHISAIPRKPLTEAPES</sequence>
<accession>A0A420WDA0</accession>
<name>A0A420WDA0_9PROT</name>
<proteinExistence type="predicted"/>
<dbReference type="AlphaFoldDB" id="A0A420WDA0"/>
<evidence type="ECO:0000256" key="1">
    <source>
        <dbReference type="SAM" id="MobiDB-lite"/>
    </source>
</evidence>
<evidence type="ECO:0000313" key="2">
    <source>
        <dbReference type="EMBL" id="RKQ68958.1"/>
    </source>
</evidence>
<feature type="compositionally biased region" description="Basic and acidic residues" evidence="1">
    <location>
        <begin position="1"/>
        <end position="14"/>
    </location>
</feature>